<feature type="signal peptide" evidence="1">
    <location>
        <begin position="1"/>
        <end position="20"/>
    </location>
</feature>
<keyword evidence="1" id="KW-0732">Signal</keyword>
<name>A0A0C1QQW6_9GAMM</name>
<gene>
    <name evidence="2" type="ORF">JF50_09605</name>
</gene>
<evidence type="ECO:0000313" key="2">
    <source>
        <dbReference type="EMBL" id="KID57447.1"/>
    </source>
</evidence>
<evidence type="ECO:0000256" key="1">
    <source>
        <dbReference type="SAM" id="SignalP"/>
    </source>
</evidence>
<sequence length="137" mass="14829">MKKLLTVSMIALLASGCAHHNNVRPSQDGKHYVNLTSETRQKAGEEALEQANYYCSENGSTRAYIVNETITYMGSMPEDEYLKNRNLAEAVEVAGAGMSILGGGRVDDLGTAMWIGGGIAEDTMGEPYQINLSFSCK</sequence>
<reference evidence="2 3" key="1">
    <citation type="submission" date="2014-12" db="EMBL/GenBank/DDBJ databases">
        <title>Draft Genome Sequence of Pseudoalteromonas luteoviolacea HI1.</title>
        <authorList>
            <person name="Asahina A.Y."/>
            <person name="Hadfield M.G."/>
        </authorList>
    </citation>
    <scope>NUCLEOTIDE SEQUENCE [LARGE SCALE GENOMIC DNA]</scope>
    <source>
        <strain evidence="2 3">HI1</strain>
    </source>
</reference>
<dbReference type="RefSeq" id="WP_039609218.1">
    <property type="nucleotide sequence ID" value="NZ_JWIC01000005.1"/>
</dbReference>
<dbReference type="AlphaFoldDB" id="A0A0C1QQW6"/>
<accession>A0A0C1QQW6</accession>
<protein>
    <recommendedName>
        <fullName evidence="4">Lipoprotein</fullName>
    </recommendedName>
</protein>
<dbReference type="Proteomes" id="UP000031327">
    <property type="component" value="Unassembled WGS sequence"/>
</dbReference>
<dbReference type="PROSITE" id="PS51257">
    <property type="entry name" value="PROKAR_LIPOPROTEIN"/>
    <property type="match status" value="1"/>
</dbReference>
<dbReference type="OrthoDB" id="5295192at2"/>
<evidence type="ECO:0008006" key="4">
    <source>
        <dbReference type="Google" id="ProtNLM"/>
    </source>
</evidence>
<evidence type="ECO:0000313" key="3">
    <source>
        <dbReference type="Proteomes" id="UP000031327"/>
    </source>
</evidence>
<dbReference type="EMBL" id="JWIC01000005">
    <property type="protein sequence ID" value="KID57447.1"/>
    <property type="molecule type" value="Genomic_DNA"/>
</dbReference>
<comment type="caution">
    <text evidence="2">The sequence shown here is derived from an EMBL/GenBank/DDBJ whole genome shotgun (WGS) entry which is preliminary data.</text>
</comment>
<proteinExistence type="predicted"/>
<feature type="chain" id="PRO_5002137570" description="Lipoprotein" evidence="1">
    <location>
        <begin position="21"/>
        <end position="137"/>
    </location>
</feature>
<organism evidence="2 3">
    <name type="scientific">Pseudoalteromonas luteoviolacea</name>
    <dbReference type="NCBI Taxonomy" id="43657"/>
    <lineage>
        <taxon>Bacteria</taxon>
        <taxon>Pseudomonadati</taxon>
        <taxon>Pseudomonadota</taxon>
        <taxon>Gammaproteobacteria</taxon>
        <taxon>Alteromonadales</taxon>
        <taxon>Pseudoalteromonadaceae</taxon>
        <taxon>Pseudoalteromonas</taxon>
    </lineage>
</organism>